<evidence type="ECO:0008006" key="3">
    <source>
        <dbReference type="Google" id="ProtNLM"/>
    </source>
</evidence>
<evidence type="ECO:0000313" key="1">
    <source>
        <dbReference type="EMBL" id="EDV40405.1"/>
    </source>
</evidence>
<dbReference type="Proteomes" id="UP000007801">
    <property type="component" value="Unassembled WGS sequence"/>
</dbReference>
<dbReference type="PhylomeDB" id="B3M443"/>
<protein>
    <recommendedName>
        <fullName evidence="3">Mab-21-like HhH/H2TH-like domain-containing protein</fullName>
    </recommendedName>
</protein>
<dbReference type="HOGENOM" id="CLU_706498_0_0_1"/>
<gene>
    <name evidence="1" type="primary">Dana\GF10492</name>
    <name evidence="1" type="synonym">dana_GLEANR_10446</name>
    <name evidence="1" type="ORF">GF10492</name>
</gene>
<keyword evidence="2" id="KW-1185">Reference proteome</keyword>
<name>B3M443_DROAN</name>
<dbReference type="GeneID" id="6493362"/>
<dbReference type="AlphaFoldDB" id="B3M443"/>
<organism evidence="1 2">
    <name type="scientific">Drosophila ananassae</name>
    <name type="common">Fruit fly</name>
    <dbReference type="NCBI Taxonomy" id="7217"/>
    <lineage>
        <taxon>Eukaryota</taxon>
        <taxon>Metazoa</taxon>
        <taxon>Ecdysozoa</taxon>
        <taxon>Arthropoda</taxon>
        <taxon>Hexapoda</taxon>
        <taxon>Insecta</taxon>
        <taxon>Pterygota</taxon>
        <taxon>Neoptera</taxon>
        <taxon>Endopterygota</taxon>
        <taxon>Diptera</taxon>
        <taxon>Brachycera</taxon>
        <taxon>Muscomorpha</taxon>
        <taxon>Ephydroidea</taxon>
        <taxon>Drosophilidae</taxon>
        <taxon>Drosophila</taxon>
        <taxon>Sophophora</taxon>
    </lineage>
</organism>
<dbReference type="EMBL" id="CH902618">
    <property type="protein sequence ID" value="EDV40405.1"/>
    <property type="molecule type" value="Genomic_DNA"/>
</dbReference>
<dbReference type="SMR" id="B3M443"/>
<reference evidence="1 2" key="1">
    <citation type="journal article" date="2007" name="Nature">
        <title>Evolution of genes and genomes on the Drosophila phylogeny.</title>
        <authorList>
            <consortium name="Drosophila 12 Genomes Consortium"/>
            <person name="Clark A.G."/>
            <person name="Eisen M.B."/>
            <person name="Smith D.R."/>
            <person name="Bergman C.M."/>
            <person name="Oliver B."/>
            <person name="Markow T.A."/>
            <person name="Kaufman T.C."/>
            <person name="Kellis M."/>
            <person name="Gelbart W."/>
            <person name="Iyer V.N."/>
            <person name="Pollard D.A."/>
            <person name="Sackton T.B."/>
            <person name="Larracuente A.M."/>
            <person name="Singh N.D."/>
            <person name="Abad J.P."/>
            <person name="Abt D.N."/>
            <person name="Adryan B."/>
            <person name="Aguade M."/>
            <person name="Akashi H."/>
            <person name="Anderson W.W."/>
            <person name="Aquadro C.F."/>
            <person name="Ardell D.H."/>
            <person name="Arguello R."/>
            <person name="Artieri C.G."/>
            <person name="Barbash D.A."/>
            <person name="Barker D."/>
            <person name="Barsanti P."/>
            <person name="Batterham P."/>
            <person name="Batzoglou S."/>
            <person name="Begun D."/>
            <person name="Bhutkar A."/>
            <person name="Blanco E."/>
            <person name="Bosak S.A."/>
            <person name="Bradley R.K."/>
            <person name="Brand A.D."/>
            <person name="Brent M.R."/>
            <person name="Brooks A.N."/>
            <person name="Brown R.H."/>
            <person name="Butlin R.K."/>
            <person name="Caggese C."/>
            <person name="Calvi B.R."/>
            <person name="Bernardo de Carvalho A."/>
            <person name="Caspi A."/>
            <person name="Castrezana S."/>
            <person name="Celniker S.E."/>
            <person name="Chang J.L."/>
            <person name="Chapple C."/>
            <person name="Chatterji S."/>
            <person name="Chinwalla A."/>
            <person name="Civetta A."/>
            <person name="Clifton S.W."/>
            <person name="Comeron J.M."/>
            <person name="Costello J.C."/>
            <person name="Coyne J.A."/>
            <person name="Daub J."/>
            <person name="David R.G."/>
            <person name="Delcher A.L."/>
            <person name="Delehaunty K."/>
            <person name="Do C.B."/>
            <person name="Ebling H."/>
            <person name="Edwards K."/>
            <person name="Eickbush T."/>
            <person name="Evans J.D."/>
            <person name="Filipski A."/>
            <person name="Findeiss S."/>
            <person name="Freyhult E."/>
            <person name="Fulton L."/>
            <person name="Fulton R."/>
            <person name="Garcia A.C."/>
            <person name="Gardiner A."/>
            <person name="Garfield D.A."/>
            <person name="Garvin B.E."/>
            <person name="Gibson G."/>
            <person name="Gilbert D."/>
            <person name="Gnerre S."/>
            <person name="Godfrey J."/>
            <person name="Good R."/>
            <person name="Gotea V."/>
            <person name="Gravely B."/>
            <person name="Greenberg A.J."/>
            <person name="Griffiths-Jones S."/>
            <person name="Gross S."/>
            <person name="Guigo R."/>
            <person name="Gustafson E.A."/>
            <person name="Haerty W."/>
            <person name="Hahn M.W."/>
            <person name="Halligan D.L."/>
            <person name="Halpern A.L."/>
            <person name="Halter G.M."/>
            <person name="Han M.V."/>
            <person name="Heger A."/>
            <person name="Hillier L."/>
            <person name="Hinrichs A.S."/>
            <person name="Holmes I."/>
            <person name="Hoskins R.A."/>
            <person name="Hubisz M.J."/>
            <person name="Hultmark D."/>
            <person name="Huntley M.A."/>
            <person name="Jaffe D.B."/>
            <person name="Jagadeeshan S."/>
            <person name="Jeck W.R."/>
            <person name="Johnson J."/>
            <person name="Jones C.D."/>
            <person name="Jordan W.C."/>
            <person name="Karpen G.H."/>
            <person name="Kataoka E."/>
            <person name="Keightley P.D."/>
            <person name="Kheradpour P."/>
            <person name="Kirkness E.F."/>
            <person name="Koerich L.B."/>
            <person name="Kristiansen K."/>
            <person name="Kudrna D."/>
            <person name="Kulathinal R.J."/>
            <person name="Kumar S."/>
            <person name="Kwok R."/>
            <person name="Lander E."/>
            <person name="Langley C.H."/>
            <person name="Lapoint R."/>
            <person name="Lazzaro B.P."/>
            <person name="Lee S.J."/>
            <person name="Levesque L."/>
            <person name="Li R."/>
            <person name="Lin C.F."/>
            <person name="Lin M.F."/>
            <person name="Lindblad-Toh K."/>
            <person name="Llopart A."/>
            <person name="Long M."/>
            <person name="Low L."/>
            <person name="Lozovsky E."/>
            <person name="Lu J."/>
            <person name="Luo M."/>
            <person name="Machado C.A."/>
            <person name="Makalowski W."/>
            <person name="Marzo M."/>
            <person name="Matsuda M."/>
            <person name="Matzkin L."/>
            <person name="McAllister B."/>
            <person name="McBride C.S."/>
            <person name="McKernan B."/>
            <person name="McKernan K."/>
            <person name="Mendez-Lago M."/>
            <person name="Minx P."/>
            <person name="Mollenhauer M.U."/>
            <person name="Montooth K."/>
            <person name="Mount S.M."/>
            <person name="Mu X."/>
            <person name="Myers E."/>
            <person name="Negre B."/>
            <person name="Newfeld S."/>
            <person name="Nielsen R."/>
            <person name="Noor M.A."/>
            <person name="O'Grady P."/>
            <person name="Pachter L."/>
            <person name="Papaceit M."/>
            <person name="Parisi M.J."/>
            <person name="Parisi M."/>
            <person name="Parts L."/>
            <person name="Pedersen J.S."/>
            <person name="Pesole G."/>
            <person name="Phillippy A.M."/>
            <person name="Ponting C.P."/>
            <person name="Pop M."/>
            <person name="Porcelli D."/>
            <person name="Powell J.R."/>
            <person name="Prohaska S."/>
            <person name="Pruitt K."/>
            <person name="Puig M."/>
            <person name="Quesneville H."/>
            <person name="Ram K.R."/>
            <person name="Rand D."/>
            <person name="Rasmussen M.D."/>
            <person name="Reed L.K."/>
            <person name="Reenan R."/>
            <person name="Reily A."/>
            <person name="Remington K.A."/>
            <person name="Rieger T.T."/>
            <person name="Ritchie M.G."/>
            <person name="Robin C."/>
            <person name="Rogers Y.H."/>
            <person name="Rohde C."/>
            <person name="Rozas J."/>
            <person name="Rubenfield M.J."/>
            <person name="Ruiz A."/>
            <person name="Russo S."/>
            <person name="Salzberg S.L."/>
            <person name="Sanchez-Gracia A."/>
            <person name="Saranga D.J."/>
            <person name="Sato H."/>
            <person name="Schaeffer S.W."/>
            <person name="Schatz M.C."/>
            <person name="Schlenke T."/>
            <person name="Schwartz R."/>
            <person name="Segarra C."/>
            <person name="Singh R.S."/>
            <person name="Sirot L."/>
            <person name="Sirota M."/>
            <person name="Sisneros N.B."/>
            <person name="Smith C.D."/>
            <person name="Smith T.F."/>
            <person name="Spieth J."/>
            <person name="Stage D.E."/>
            <person name="Stark A."/>
            <person name="Stephan W."/>
            <person name="Strausberg R.L."/>
            <person name="Strempel S."/>
            <person name="Sturgill D."/>
            <person name="Sutton G."/>
            <person name="Sutton G.G."/>
            <person name="Tao W."/>
            <person name="Teichmann S."/>
            <person name="Tobari Y.N."/>
            <person name="Tomimura Y."/>
            <person name="Tsolas J.M."/>
            <person name="Valente V.L."/>
            <person name="Venter E."/>
            <person name="Venter J.C."/>
            <person name="Vicario S."/>
            <person name="Vieira F.G."/>
            <person name="Vilella A.J."/>
            <person name="Villasante A."/>
            <person name="Walenz B."/>
            <person name="Wang J."/>
            <person name="Wasserman M."/>
            <person name="Watts T."/>
            <person name="Wilson D."/>
            <person name="Wilson R.K."/>
            <person name="Wing R.A."/>
            <person name="Wolfner M.F."/>
            <person name="Wong A."/>
            <person name="Wong G.K."/>
            <person name="Wu C.I."/>
            <person name="Wu G."/>
            <person name="Yamamoto D."/>
            <person name="Yang H.P."/>
            <person name="Yang S.P."/>
            <person name="Yorke J.A."/>
            <person name="Yoshida K."/>
            <person name="Zdobnov E."/>
            <person name="Zhang P."/>
            <person name="Zhang Y."/>
            <person name="Zimin A.V."/>
            <person name="Baldwin J."/>
            <person name="Abdouelleil A."/>
            <person name="Abdulkadir J."/>
            <person name="Abebe A."/>
            <person name="Abera B."/>
            <person name="Abreu J."/>
            <person name="Acer S.C."/>
            <person name="Aftuck L."/>
            <person name="Alexander A."/>
            <person name="An P."/>
            <person name="Anderson E."/>
            <person name="Anderson S."/>
            <person name="Arachi H."/>
            <person name="Azer M."/>
            <person name="Bachantsang P."/>
            <person name="Barry A."/>
            <person name="Bayul T."/>
            <person name="Berlin A."/>
            <person name="Bessette D."/>
            <person name="Bloom T."/>
            <person name="Blye J."/>
            <person name="Boguslavskiy L."/>
            <person name="Bonnet C."/>
            <person name="Boukhgalter B."/>
            <person name="Bourzgui I."/>
            <person name="Brown A."/>
            <person name="Cahill P."/>
            <person name="Channer S."/>
            <person name="Cheshatsang Y."/>
            <person name="Chuda L."/>
            <person name="Citroen M."/>
            <person name="Collymore A."/>
            <person name="Cooke P."/>
            <person name="Costello M."/>
            <person name="D'Aco K."/>
            <person name="Daza R."/>
            <person name="De Haan G."/>
            <person name="DeGray S."/>
            <person name="DeMaso C."/>
            <person name="Dhargay N."/>
            <person name="Dooley K."/>
            <person name="Dooley E."/>
            <person name="Doricent M."/>
            <person name="Dorje P."/>
            <person name="Dorjee K."/>
            <person name="Dupes A."/>
            <person name="Elong R."/>
            <person name="Falk J."/>
            <person name="Farina A."/>
            <person name="Faro S."/>
            <person name="Ferguson D."/>
            <person name="Fisher S."/>
            <person name="Foley C.D."/>
            <person name="Franke A."/>
            <person name="Friedrich D."/>
            <person name="Gadbois L."/>
            <person name="Gearin G."/>
            <person name="Gearin C.R."/>
            <person name="Giannoukos G."/>
            <person name="Goode T."/>
            <person name="Graham J."/>
            <person name="Grandbois E."/>
            <person name="Grewal S."/>
            <person name="Gyaltsen K."/>
            <person name="Hafez N."/>
            <person name="Hagos B."/>
            <person name="Hall J."/>
            <person name="Henson C."/>
            <person name="Hollinger A."/>
            <person name="Honan T."/>
            <person name="Huard M.D."/>
            <person name="Hughes L."/>
            <person name="Hurhula B."/>
            <person name="Husby M.E."/>
            <person name="Kamat A."/>
            <person name="Kanga B."/>
            <person name="Kashin S."/>
            <person name="Khazanovich D."/>
            <person name="Kisner P."/>
            <person name="Lance K."/>
            <person name="Lara M."/>
            <person name="Lee W."/>
            <person name="Lennon N."/>
            <person name="Letendre F."/>
            <person name="LeVine R."/>
            <person name="Lipovsky A."/>
            <person name="Liu X."/>
            <person name="Liu J."/>
            <person name="Liu S."/>
            <person name="Lokyitsang T."/>
            <person name="Lokyitsang Y."/>
            <person name="Lubonja R."/>
            <person name="Lui A."/>
            <person name="MacDonald P."/>
            <person name="Magnisalis V."/>
            <person name="Maru K."/>
            <person name="Matthews C."/>
            <person name="McCusker W."/>
            <person name="McDonough S."/>
            <person name="Mehta T."/>
            <person name="Meldrim J."/>
            <person name="Meneus L."/>
            <person name="Mihai O."/>
            <person name="Mihalev A."/>
            <person name="Mihova T."/>
            <person name="Mittelman R."/>
            <person name="Mlenga V."/>
            <person name="Montmayeur A."/>
            <person name="Mulrain L."/>
            <person name="Navidi A."/>
            <person name="Naylor J."/>
            <person name="Negash T."/>
            <person name="Nguyen T."/>
            <person name="Nguyen N."/>
            <person name="Nicol R."/>
            <person name="Norbu C."/>
            <person name="Norbu N."/>
            <person name="Novod N."/>
            <person name="O'Neill B."/>
            <person name="Osman S."/>
            <person name="Markiewicz E."/>
            <person name="Oyono O.L."/>
            <person name="Patti C."/>
            <person name="Phunkhang P."/>
            <person name="Pierre F."/>
            <person name="Priest M."/>
            <person name="Raghuraman S."/>
            <person name="Rege F."/>
            <person name="Reyes R."/>
            <person name="Rise C."/>
            <person name="Rogov P."/>
            <person name="Ross K."/>
            <person name="Ryan E."/>
            <person name="Settipalli S."/>
            <person name="Shea T."/>
            <person name="Sherpa N."/>
            <person name="Shi L."/>
            <person name="Shih D."/>
            <person name="Sparrow T."/>
            <person name="Spaulding J."/>
            <person name="Stalker J."/>
            <person name="Stange-Thomann N."/>
            <person name="Stavropoulos S."/>
            <person name="Stone C."/>
            <person name="Strader C."/>
            <person name="Tesfaye S."/>
            <person name="Thomson T."/>
            <person name="Thoulutsang Y."/>
            <person name="Thoulutsang D."/>
            <person name="Topham K."/>
            <person name="Topping I."/>
            <person name="Tsamla T."/>
            <person name="Vassiliev H."/>
            <person name="Vo A."/>
            <person name="Wangchuk T."/>
            <person name="Wangdi T."/>
            <person name="Weiand M."/>
            <person name="Wilkinson J."/>
            <person name="Wilson A."/>
            <person name="Yadav S."/>
            <person name="Young G."/>
            <person name="Yu Q."/>
            <person name="Zembek L."/>
            <person name="Zhong D."/>
            <person name="Zimmer A."/>
            <person name="Zwirko Z."/>
            <person name="Jaffe D.B."/>
            <person name="Alvarez P."/>
            <person name="Brockman W."/>
            <person name="Butler J."/>
            <person name="Chin C."/>
            <person name="Gnerre S."/>
            <person name="Grabherr M."/>
            <person name="Kleber M."/>
            <person name="Mauceli E."/>
            <person name="MacCallum I."/>
        </authorList>
    </citation>
    <scope>NUCLEOTIDE SEQUENCE [LARGE SCALE GENOMIC DNA]</scope>
    <source>
        <strain evidence="2">Tucson 14024-0371.13</strain>
    </source>
</reference>
<dbReference type="OrthoDB" id="7856318at2759"/>
<dbReference type="InParanoid" id="B3M443"/>
<accession>B3M443</accession>
<proteinExistence type="predicted"/>
<dbReference type="KEGG" id="dan:6493362"/>
<sequence length="391" mass="45402">MSETSSKLLCQTLNTALRTLVLRDSPPVKIPQHVLSLQKDILKELNKIDGSNGARFSLVEMGCPQQQIHKVEEDAYEVFVKVQFPFKLTPIRDEVRPGFVMLYAGDKVNHPTVYQGFVFRELIGSWLMGISTPKLSSMLRLDASTAQVEAPQTGVHLTWLPVIEFQHSDWQLPCPWLTESHDLKPDLAAYRWYAVPQVTTPFEHRSFMVWAPELERRLMAAHPHSRGVLRLLMSTCTKNQNIMRIKIKGLDDAIRAVILQELPRLPCDLDTCCIAVFETLVNHIERGSVPRYLTPNVNMFHFNDLVTLERYHQKLKSTFQSLKAFREEALAEERGEEVYKKDERNSDDEERYKYIYVDDKGRRYEFDQTDSSDEDESWSAYVLRIFDVLEY</sequence>
<evidence type="ECO:0000313" key="2">
    <source>
        <dbReference type="Proteomes" id="UP000007801"/>
    </source>
</evidence>
<dbReference type="OMA" id="RSFMVWA"/>